<dbReference type="GO" id="GO:0006777">
    <property type="term" value="P:Mo-molybdopterin cofactor biosynthetic process"/>
    <property type="evidence" value="ECO:0007669"/>
    <property type="project" value="UniProtKB-KW"/>
</dbReference>
<keyword evidence="3" id="KW-0501">Molybdenum cofactor biosynthesis</keyword>
<dbReference type="Pfam" id="PF00994">
    <property type="entry name" value="MoCF_biosynth"/>
    <property type="match status" value="1"/>
</dbReference>
<dbReference type="RefSeq" id="WP_032077925.1">
    <property type="nucleotide sequence ID" value="NZ_CP020953.1"/>
</dbReference>
<dbReference type="InterPro" id="IPR008284">
    <property type="entry name" value="MoCF_biosynth_CS"/>
</dbReference>
<dbReference type="UniPathway" id="UPA00344"/>
<name>A0A2U8DRJ1_9CLOT</name>
<evidence type="ECO:0000256" key="1">
    <source>
        <dbReference type="ARBA" id="ARBA00003487"/>
    </source>
</evidence>
<dbReference type="PROSITE" id="PS01078">
    <property type="entry name" value="MOCF_BIOSYNTHESIS_1"/>
    <property type="match status" value="1"/>
</dbReference>
<feature type="domain" description="MoaB/Mog" evidence="4">
    <location>
        <begin position="5"/>
        <end position="149"/>
    </location>
</feature>
<protein>
    <submittedName>
        <fullName evidence="5">Molybdenum cofactor biosynthesis protein</fullName>
    </submittedName>
</protein>
<gene>
    <name evidence="5" type="ORF">B9W14_12275</name>
</gene>
<dbReference type="SMART" id="SM00852">
    <property type="entry name" value="MoCF_biosynth"/>
    <property type="match status" value="1"/>
</dbReference>
<dbReference type="Gene3D" id="3.40.980.10">
    <property type="entry name" value="MoaB/Mog-like domain"/>
    <property type="match status" value="1"/>
</dbReference>
<dbReference type="InterPro" id="IPR036425">
    <property type="entry name" value="MoaB/Mog-like_dom_sf"/>
</dbReference>
<dbReference type="OrthoDB" id="9784492at2"/>
<dbReference type="PANTHER" id="PTHR43764:SF1">
    <property type="entry name" value="MOLYBDOPTERIN MOLYBDOTRANSFERASE"/>
    <property type="match status" value="1"/>
</dbReference>
<dbReference type="PANTHER" id="PTHR43764">
    <property type="entry name" value="MOLYBDENUM COFACTOR BIOSYNTHESIS"/>
    <property type="match status" value="1"/>
</dbReference>
<evidence type="ECO:0000313" key="5">
    <source>
        <dbReference type="EMBL" id="AWI05248.1"/>
    </source>
</evidence>
<organism evidence="5 6">
    <name type="scientific">Clostridium drakei</name>
    <dbReference type="NCBI Taxonomy" id="332101"/>
    <lineage>
        <taxon>Bacteria</taxon>
        <taxon>Bacillati</taxon>
        <taxon>Bacillota</taxon>
        <taxon>Clostridia</taxon>
        <taxon>Eubacteriales</taxon>
        <taxon>Clostridiaceae</taxon>
        <taxon>Clostridium</taxon>
    </lineage>
</organism>
<evidence type="ECO:0000256" key="2">
    <source>
        <dbReference type="ARBA" id="ARBA00005046"/>
    </source>
</evidence>
<dbReference type="KEGG" id="cdrk:B9W14_12275"/>
<evidence type="ECO:0000256" key="3">
    <source>
        <dbReference type="ARBA" id="ARBA00023150"/>
    </source>
</evidence>
<reference evidence="6" key="1">
    <citation type="submission" date="2017-04" db="EMBL/GenBank/DDBJ databases">
        <authorList>
            <person name="Song Y."/>
            <person name="Cho B.-K."/>
        </authorList>
    </citation>
    <scope>NUCLEOTIDE SEQUENCE [LARGE SCALE GENOMIC DNA]</scope>
    <source>
        <strain evidence="6">SL1</strain>
    </source>
</reference>
<dbReference type="InterPro" id="IPR001453">
    <property type="entry name" value="MoaB/Mog_dom"/>
</dbReference>
<dbReference type="EMBL" id="CP020953">
    <property type="protein sequence ID" value="AWI05248.1"/>
    <property type="molecule type" value="Genomic_DNA"/>
</dbReference>
<comment type="pathway">
    <text evidence="2">Cofactor biosynthesis; molybdopterin biosynthesis.</text>
</comment>
<dbReference type="CDD" id="cd00886">
    <property type="entry name" value="MogA_MoaB"/>
    <property type="match status" value="1"/>
</dbReference>
<keyword evidence="6" id="KW-1185">Reference proteome</keyword>
<accession>A0A2U8DRJ1</accession>
<comment type="function">
    <text evidence="1">May be involved in the biosynthesis of molybdopterin.</text>
</comment>
<dbReference type="Proteomes" id="UP000244910">
    <property type="component" value="Chromosome"/>
</dbReference>
<evidence type="ECO:0000313" key="6">
    <source>
        <dbReference type="Proteomes" id="UP000244910"/>
    </source>
</evidence>
<dbReference type="NCBIfam" id="TIGR00177">
    <property type="entry name" value="molyb_syn"/>
    <property type="match status" value="1"/>
</dbReference>
<dbReference type="AlphaFoldDB" id="A0A2U8DRJ1"/>
<proteinExistence type="predicted"/>
<dbReference type="InterPro" id="IPR051920">
    <property type="entry name" value="MPT_Adenylyltrnsfr/MoaC-Rel"/>
</dbReference>
<dbReference type="SUPFAM" id="SSF53218">
    <property type="entry name" value="Molybdenum cofactor biosynthesis proteins"/>
    <property type="match status" value="1"/>
</dbReference>
<evidence type="ECO:0000259" key="4">
    <source>
        <dbReference type="SMART" id="SM00852"/>
    </source>
</evidence>
<sequence length="162" mass="17569">MIKTAIITVSDKGSRGEREDGTGEALKNILDPNYYSIDYYKIIPDELDKIVEELVYLSDDLKVNLVLTNGGTGFSKRDVTPEATMKVIKKYVPGIGEVMRSESLKVTPKAMLSRAIAGIRNDTLIINLPGSPKGAVENLQAVLPALPHGIDILIGKASECAR</sequence>